<sequence>MRDTLYSIKISADSISDFRSLSTFLIKSNFPFHTYALKEERKRKTVKQGNPVFVVHRMPCRVGTELGLVLAVLHKTDATKDIYQPPPNKGSNDTPRCPDEPNKGAFNNVRRMTGHVGHPCPPSASHAPQAPILQTKEPAVYIRSARTPPRALGV</sequence>
<dbReference type="EMBL" id="BGZK01001241">
    <property type="protein sequence ID" value="GBP75255.1"/>
    <property type="molecule type" value="Genomic_DNA"/>
</dbReference>
<dbReference type="OrthoDB" id="8123886at2759"/>
<reference evidence="2 3" key="1">
    <citation type="journal article" date="2019" name="Commun. Biol.">
        <title>The bagworm genome reveals a unique fibroin gene that provides high tensile strength.</title>
        <authorList>
            <person name="Kono N."/>
            <person name="Nakamura H."/>
            <person name="Ohtoshi R."/>
            <person name="Tomita M."/>
            <person name="Numata K."/>
            <person name="Arakawa K."/>
        </authorList>
    </citation>
    <scope>NUCLEOTIDE SEQUENCE [LARGE SCALE GENOMIC DNA]</scope>
</reference>
<comment type="caution">
    <text evidence="2">The sequence shown here is derived from an EMBL/GenBank/DDBJ whole genome shotgun (WGS) entry which is preliminary data.</text>
</comment>
<gene>
    <name evidence="2" type="ORF">EVAR_45455_1</name>
</gene>
<dbReference type="AlphaFoldDB" id="A0A4C1YLN5"/>
<accession>A0A4C1YLN5</accession>
<evidence type="ECO:0000313" key="3">
    <source>
        <dbReference type="Proteomes" id="UP000299102"/>
    </source>
</evidence>
<proteinExistence type="predicted"/>
<evidence type="ECO:0000313" key="2">
    <source>
        <dbReference type="EMBL" id="GBP75255.1"/>
    </source>
</evidence>
<feature type="region of interest" description="Disordered" evidence="1">
    <location>
        <begin position="80"/>
        <end position="134"/>
    </location>
</feature>
<evidence type="ECO:0000256" key="1">
    <source>
        <dbReference type="SAM" id="MobiDB-lite"/>
    </source>
</evidence>
<dbReference type="Proteomes" id="UP000299102">
    <property type="component" value="Unassembled WGS sequence"/>
</dbReference>
<keyword evidence="3" id="KW-1185">Reference proteome</keyword>
<name>A0A4C1YLN5_EUMVA</name>
<protein>
    <submittedName>
        <fullName evidence="2">Uncharacterized protein</fullName>
    </submittedName>
</protein>
<organism evidence="2 3">
    <name type="scientific">Eumeta variegata</name>
    <name type="common">Bagworm moth</name>
    <name type="synonym">Eumeta japonica</name>
    <dbReference type="NCBI Taxonomy" id="151549"/>
    <lineage>
        <taxon>Eukaryota</taxon>
        <taxon>Metazoa</taxon>
        <taxon>Ecdysozoa</taxon>
        <taxon>Arthropoda</taxon>
        <taxon>Hexapoda</taxon>
        <taxon>Insecta</taxon>
        <taxon>Pterygota</taxon>
        <taxon>Neoptera</taxon>
        <taxon>Endopterygota</taxon>
        <taxon>Lepidoptera</taxon>
        <taxon>Glossata</taxon>
        <taxon>Ditrysia</taxon>
        <taxon>Tineoidea</taxon>
        <taxon>Psychidae</taxon>
        <taxon>Oiketicinae</taxon>
        <taxon>Eumeta</taxon>
    </lineage>
</organism>